<dbReference type="GO" id="GO:0051015">
    <property type="term" value="F:actin filament binding"/>
    <property type="evidence" value="ECO:0007669"/>
    <property type="project" value="EnsemblProtists"/>
</dbReference>
<sequence>MGNQQVKGIKGGSNTISGGLAQKKSSSSLNITNSTELNNFFMSTDSSLNNSPIQSSNNSHSNTPNNQSLNNISNENSNSNMYYLNNTNSPQQQQPQHNNNHDEQKIHYNQNLLIFNSIPNITNITNREYRKTPPPNLMLYLKNSFSQLPTNTNSSHYRLSSNLTSSTSLSSSTALMLSNQSNNHNSNLLSSSPSQMNGNNSTPTQQMQPLYRSFSDNCLSTKQHDNNYSHSLQSSLDDSNNNSNNINIDYDFIYRRFLRSRSEVTIPSWEYSSYDGEFVNEIEETISRITHQNNLNSSNNLILNNNNNNNNTPNINNSVTTSTLNNNQIKNDDENQIEGIKFNQNGEIESGQLDKIIDILTDIQRVMDTQTLDVFLYTYHYYIPSKDLLSDLKHRFNNPSEFAKIDKDSSGKEDQFNNYFCLRIINIIKKWIDQHGHVFITNGELYQNLIDFIDTDVMTFSSRWGLFLRQSIHESSSILRFLSLTNNKGNAKTIKDIVPLDNLVSISKLLSISLALKEKKRGNILVDSSFTGSDAVDWLESTFSISRDECKEILSKLLQNQFILHPSKKIEKDNSNHTSTGNITSSSTASTAKTSKNSNANSVNKASATSNSYNYNGASENESPNSLSPTAQTPSNNSPSQSPNLSYSTPSYLSSFEHIQHYQIQHSVSNLSFGSSSSSSSSSSSLITTASTNNESELNENIVNNVDNNHENNNTKTNNNIIDTATTTATNTTTTTTNNPPTNASQVKEKRLKFKDKSTTIYHFPYNNNNYPEPILSKSPNITLFLDIHPVEVARQLTLIDYQLFKKLSPTDFYRTAWSKSDSKEKVPHIIAFISRSNSVSYWVATEILSSNNIKHRACVLKRFIVVADVLRKIRNYNTLTGVLMGLNLGSIQRLKRTWECVDKKFLDLFQQLNNLINDRMNYSNYRKITSSPIYPSLPFVAVYLRDLTYIEEVPSVLENGYINFEKMRMITKILLEIKKFQTEEYGLKKIDQIENLFKTSVVLTDKDLYKASNMCEQPQRTTSAQNGLKFNTLSTTNSNNEKLERKKTFFSLTSSASK</sequence>
<dbReference type="GO" id="GO:0043520">
    <property type="term" value="P:regulation of myosin II filament assembly"/>
    <property type="evidence" value="ECO:0007669"/>
    <property type="project" value="EnsemblProtists"/>
</dbReference>
<dbReference type="PROSITE" id="PS50009">
    <property type="entry name" value="RASGEF_CAT"/>
    <property type="match status" value="1"/>
</dbReference>
<dbReference type="InterPro" id="IPR008937">
    <property type="entry name" value="Ras-like_GEF"/>
</dbReference>
<feature type="region of interest" description="Disordered" evidence="3">
    <location>
        <begin position="1"/>
        <end position="28"/>
    </location>
</feature>
<dbReference type="PROSITE" id="PS50186">
    <property type="entry name" value="DEP"/>
    <property type="match status" value="1"/>
</dbReference>
<dbReference type="InterPro" id="IPR001895">
    <property type="entry name" value="RASGEF_cat_dom"/>
</dbReference>
<dbReference type="InterPro" id="IPR000591">
    <property type="entry name" value="DEP_dom"/>
</dbReference>
<feature type="compositionally biased region" description="Polar residues" evidence="3">
    <location>
        <begin position="686"/>
        <end position="696"/>
    </location>
</feature>
<dbReference type="PANTHER" id="PTHR23113">
    <property type="entry name" value="GUANINE NUCLEOTIDE EXCHANGE FACTOR"/>
    <property type="match status" value="1"/>
</dbReference>
<dbReference type="VEuPathDB" id="AmoebaDB:DICPUDRAFT_48303"/>
<dbReference type="OrthoDB" id="20430at2759"/>
<dbReference type="eggNOG" id="KOG3417">
    <property type="taxonomic scope" value="Eukaryota"/>
</dbReference>
<dbReference type="AlphaFoldDB" id="F0ZNK4"/>
<feature type="compositionally biased region" description="Low complexity" evidence="3">
    <location>
        <begin position="634"/>
        <end position="648"/>
    </location>
</feature>
<proteinExistence type="predicted"/>
<dbReference type="Gene3D" id="1.10.10.10">
    <property type="entry name" value="Winged helix-like DNA-binding domain superfamily/Winged helix DNA-binding domain"/>
    <property type="match status" value="1"/>
</dbReference>
<dbReference type="GO" id="GO:0032486">
    <property type="term" value="P:Rap protein signal transduction"/>
    <property type="evidence" value="ECO:0007669"/>
    <property type="project" value="EnsemblProtists"/>
</dbReference>
<dbReference type="Proteomes" id="UP000001064">
    <property type="component" value="Unassembled WGS sequence"/>
</dbReference>
<dbReference type="InParanoid" id="F0ZNK4"/>
<evidence type="ECO:0000256" key="2">
    <source>
        <dbReference type="PROSITE-ProRule" id="PRU00168"/>
    </source>
</evidence>
<feature type="compositionally biased region" description="Low complexity" evidence="3">
    <location>
        <begin position="55"/>
        <end position="98"/>
    </location>
</feature>
<dbReference type="STRING" id="5786.F0ZNK4"/>
<dbReference type="SMART" id="SM00147">
    <property type="entry name" value="RasGEF"/>
    <property type="match status" value="1"/>
</dbReference>
<dbReference type="PROSITE" id="PS50212">
    <property type="entry name" value="RASGEF_NTER"/>
    <property type="match status" value="1"/>
</dbReference>
<evidence type="ECO:0000256" key="3">
    <source>
        <dbReference type="SAM" id="MobiDB-lite"/>
    </source>
</evidence>
<dbReference type="GO" id="GO:0007265">
    <property type="term" value="P:Ras protein signal transduction"/>
    <property type="evidence" value="ECO:0000318"/>
    <property type="project" value="GO_Central"/>
</dbReference>
<evidence type="ECO:0000259" key="5">
    <source>
        <dbReference type="PROSITE" id="PS50186"/>
    </source>
</evidence>
<dbReference type="GO" id="GO:0005886">
    <property type="term" value="C:plasma membrane"/>
    <property type="evidence" value="ECO:0000318"/>
    <property type="project" value="GO_Central"/>
</dbReference>
<reference evidence="8" key="1">
    <citation type="journal article" date="2011" name="Genome Biol.">
        <title>Comparative genomics of the social amoebae Dictyostelium discoideum and Dictyostelium purpureum.</title>
        <authorList>
            <consortium name="US DOE Joint Genome Institute (JGI-PGF)"/>
            <person name="Sucgang R."/>
            <person name="Kuo A."/>
            <person name="Tian X."/>
            <person name="Salerno W."/>
            <person name="Parikh A."/>
            <person name="Feasley C.L."/>
            <person name="Dalin E."/>
            <person name="Tu H."/>
            <person name="Huang E."/>
            <person name="Barry K."/>
            <person name="Lindquist E."/>
            <person name="Shapiro H."/>
            <person name="Bruce D."/>
            <person name="Schmutz J."/>
            <person name="Salamov A."/>
            <person name="Fey P."/>
            <person name="Gaudet P."/>
            <person name="Anjard C."/>
            <person name="Babu M.M."/>
            <person name="Basu S."/>
            <person name="Bushmanova Y."/>
            <person name="van der Wel H."/>
            <person name="Katoh-Kurasawa M."/>
            <person name="Dinh C."/>
            <person name="Coutinho P.M."/>
            <person name="Saito T."/>
            <person name="Elias M."/>
            <person name="Schaap P."/>
            <person name="Kay R.R."/>
            <person name="Henrissat B."/>
            <person name="Eichinger L."/>
            <person name="Rivero F."/>
            <person name="Putnam N.H."/>
            <person name="West C.M."/>
            <person name="Loomis W.F."/>
            <person name="Chisholm R.L."/>
            <person name="Shaulsky G."/>
            <person name="Strassmann J.E."/>
            <person name="Queller D.C."/>
            <person name="Kuspa A."/>
            <person name="Grigoriev I.V."/>
        </authorList>
    </citation>
    <scope>NUCLEOTIDE SEQUENCE [LARGE SCALE GENOMIC DNA]</scope>
    <source>
        <strain evidence="8">QSDP1</strain>
    </source>
</reference>
<dbReference type="InterPro" id="IPR036964">
    <property type="entry name" value="RASGEF_cat_dom_sf"/>
</dbReference>
<dbReference type="InterPro" id="IPR000651">
    <property type="entry name" value="Ras-like_Gua-exchang_fac_N"/>
</dbReference>
<dbReference type="Gene3D" id="1.20.870.10">
    <property type="entry name" value="Son of sevenless (SoS) protein Chain: S domain 1"/>
    <property type="match status" value="1"/>
</dbReference>
<evidence type="ECO:0000256" key="1">
    <source>
        <dbReference type="ARBA" id="ARBA00022658"/>
    </source>
</evidence>
<accession>F0ZNK4</accession>
<feature type="region of interest" description="Disordered" evidence="3">
    <location>
        <begin position="569"/>
        <end position="649"/>
    </location>
</feature>
<dbReference type="SMART" id="SM00229">
    <property type="entry name" value="RasGEFN"/>
    <property type="match status" value="1"/>
</dbReference>
<keyword evidence="1 2" id="KW-0344">Guanine-nucleotide releasing factor</keyword>
<dbReference type="GeneID" id="10499763"/>
<dbReference type="CDD" id="cd04371">
    <property type="entry name" value="DEP"/>
    <property type="match status" value="1"/>
</dbReference>
<dbReference type="RefSeq" id="XP_003288994.1">
    <property type="nucleotide sequence ID" value="XM_003288946.1"/>
</dbReference>
<feature type="domain" description="Ras-GEF" evidence="4">
    <location>
        <begin position="789"/>
        <end position="1019"/>
    </location>
</feature>
<dbReference type="InterPro" id="IPR023578">
    <property type="entry name" value="Ras_GEF_dom_sf"/>
</dbReference>
<feature type="compositionally biased region" description="Polar residues" evidence="3">
    <location>
        <begin position="613"/>
        <end position="633"/>
    </location>
</feature>
<dbReference type="GO" id="GO:0005829">
    <property type="term" value="C:cytosol"/>
    <property type="evidence" value="ECO:0007669"/>
    <property type="project" value="EnsemblProtists"/>
</dbReference>
<dbReference type="CDD" id="cd00155">
    <property type="entry name" value="RasGEF"/>
    <property type="match status" value="1"/>
</dbReference>
<feature type="compositionally biased region" description="Polar residues" evidence="3">
    <location>
        <begin position="198"/>
        <end position="207"/>
    </location>
</feature>
<dbReference type="InterPro" id="IPR036390">
    <property type="entry name" value="WH_DNA-bd_sf"/>
</dbReference>
<dbReference type="GO" id="GO:0005634">
    <property type="term" value="C:nucleus"/>
    <property type="evidence" value="ECO:0007669"/>
    <property type="project" value="EnsemblProtists"/>
</dbReference>
<dbReference type="GO" id="GO:0005085">
    <property type="term" value="F:guanyl-nucleotide exchange factor activity"/>
    <property type="evidence" value="ECO:0000318"/>
    <property type="project" value="GO_Central"/>
</dbReference>
<dbReference type="KEGG" id="dpp:DICPUDRAFT_48303"/>
<dbReference type="GO" id="GO:0030587">
    <property type="term" value="P:sorocarp development"/>
    <property type="evidence" value="ECO:0007669"/>
    <property type="project" value="EnsemblProtists"/>
</dbReference>
<dbReference type="Gene3D" id="1.10.840.10">
    <property type="entry name" value="Ras guanine-nucleotide exchange factors catalytic domain"/>
    <property type="match status" value="1"/>
</dbReference>
<name>F0ZNK4_DICPU</name>
<dbReference type="Pfam" id="PF00617">
    <property type="entry name" value="RasGEF"/>
    <property type="match status" value="1"/>
</dbReference>
<evidence type="ECO:0000313" key="7">
    <source>
        <dbReference type="EMBL" id="EGC34459.1"/>
    </source>
</evidence>
<dbReference type="GO" id="GO:0045159">
    <property type="term" value="F:myosin II binding"/>
    <property type="evidence" value="ECO:0007669"/>
    <property type="project" value="EnsemblProtists"/>
</dbReference>
<protein>
    <recommendedName>
        <fullName evidence="9">Ras guanine nucleotide exchange factor</fullName>
    </recommendedName>
</protein>
<dbReference type="Pfam" id="PF00618">
    <property type="entry name" value="RasGEF_N"/>
    <property type="match status" value="1"/>
</dbReference>
<feature type="domain" description="DEP" evidence="5">
    <location>
        <begin position="510"/>
        <end position="582"/>
    </location>
</feature>
<dbReference type="InterPro" id="IPR036388">
    <property type="entry name" value="WH-like_DNA-bd_sf"/>
</dbReference>
<evidence type="ECO:0000313" key="8">
    <source>
        <dbReference type="Proteomes" id="UP000001064"/>
    </source>
</evidence>
<feature type="region of interest" description="Disordered" evidence="3">
    <location>
        <begin position="178"/>
        <end position="207"/>
    </location>
</feature>
<dbReference type="CDD" id="cd06224">
    <property type="entry name" value="REM"/>
    <property type="match status" value="1"/>
</dbReference>
<feature type="compositionally biased region" description="Low complexity" evidence="3">
    <location>
        <begin position="576"/>
        <end position="612"/>
    </location>
</feature>
<feature type="region of interest" description="Disordered" evidence="3">
    <location>
        <begin position="671"/>
        <end position="698"/>
    </location>
</feature>
<evidence type="ECO:0000259" key="4">
    <source>
        <dbReference type="PROSITE" id="PS50009"/>
    </source>
</evidence>
<feature type="domain" description="N-terminal Ras-GEF" evidence="6">
    <location>
        <begin position="344"/>
        <end position="476"/>
    </location>
</feature>
<dbReference type="EMBL" id="GL871096">
    <property type="protein sequence ID" value="EGC34459.1"/>
    <property type="molecule type" value="Genomic_DNA"/>
</dbReference>
<dbReference type="PANTHER" id="PTHR23113:SF204">
    <property type="entry name" value="RAS GUANINE NUCLEOTIDE EXCHANGE FACTOR Q"/>
    <property type="match status" value="1"/>
</dbReference>
<keyword evidence="8" id="KW-1185">Reference proteome</keyword>
<organism evidence="7 8">
    <name type="scientific">Dictyostelium purpureum</name>
    <name type="common">Slime mold</name>
    <dbReference type="NCBI Taxonomy" id="5786"/>
    <lineage>
        <taxon>Eukaryota</taxon>
        <taxon>Amoebozoa</taxon>
        <taxon>Evosea</taxon>
        <taxon>Eumycetozoa</taxon>
        <taxon>Dictyostelia</taxon>
        <taxon>Dictyosteliales</taxon>
        <taxon>Dictyosteliaceae</taxon>
        <taxon>Dictyostelium</taxon>
    </lineage>
</organism>
<feature type="compositionally biased region" description="Low complexity" evidence="3">
    <location>
        <begin position="178"/>
        <end position="197"/>
    </location>
</feature>
<feature type="compositionally biased region" description="Low complexity" evidence="3">
    <location>
        <begin position="671"/>
        <end position="685"/>
    </location>
</feature>
<dbReference type="FunCoup" id="F0ZNK4">
    <property type="interactions" value="609"/>
</dbReference>
<dbReference type="GO" id="GO:0005938">
    <property type="term" value="C:cell cortex"/>
    <property type="evidence" value="ECO:0007669"/>
    <property type="project" value="EnsemblProtists"/>
</dbReference>
<evidence type="ECO:0000259" key="6">
    <source>
        <dbReference type="PROSITE" id="PS50212"/>
    </source>
</evidence>
<evidence type="ECO:0008006" key="9">
    <source>
        <dbReference type="Google" id="ProtNLM"/>
    </source>
</evidence>
<feature type="region of interest" description="Disordered" evidence="3">
    <location>
        <begin position="48"/>
        <end position="101"/>
    </location>
</feature>
<dbReference type="SUPFAM" id="SSF48366">
    <property type="entry name" value="Ras GEF"/>
    <property type="match status" value="1"/>
</dbReference>
<dbReference type="SUPFAM" id="SSF46785">
    <property type="entry name" value="Winged helix' DNA-binding domain"/>
    <property type="match status" value="1"/>
</dbReference>
<gene>
    <name evidence="7" type="ORF">DICPUDRAFT_48303</name>
</gene>
<dbReference type="OMA" id="FLYTYHY"/>